<evidence type="ECO:0000256" key="3">
    <source>
        <dbReference type="ARBA" id="ARBA00022792"/>
    </source>
</evidence>
<comment type="function">
    <text evidence="7">Component of the MICOS complex, a large protein complex of the mitochondrial inner membrane that plays crucial roles in the maintenance of crista junctions, inner membrane architecture, and formation of contact sites to the outer membrane.</text>
</comment>
<keyword evidence="3 7" id="KW-0999">Mitochondrion inner membrane</keyword>
<gene>
    <name evidence="10" type="ORF">CDAUBV1_LOCUS12980</name>
</gene>
<reference evidence="10" key="1">
    <citation type="submission" date="2024-06" db="EMBL/GenBank/DDBJ databases">
        <authorList>
            <person name="Liu X."/>
            <person name="Lenzi L."/>
            <person name="Haldenby T S."/>
            <person name="Uol C."/>
        </authorList>
    </citation>
    <scope>NUCLEOTIDE SEQUENCE</scope>
</reference>
<dbReference type="PANTHER" id="PTHR15415:SF7">
    <property type="entry name" value="MICOS COMPLEX SUBUNIT MIC60"/>
    <property type="match status" value="1"/>
</dbReference>
<comment type="caution">
    <text evidence="10">The sequence shown here is derived from an EMBL/GenBank/DDBJ whole genome shotgun (WGS) entry which is preliminary data.</text>
</comment>
<comment type="subunit">
    <text evidence="7">Component of the mitochondrial contact site and cristae organizing system (MICOS) complex.</text>
</comment>
<keyword evidence="5 7" id="KW-0496">Mitochondrion</keyword>
<sequence>MLNFCSGRLPYLVRIPLLQRNFIQQPRNFGPIINVVCPSTTSFSSSTSGPEYIPPRKPRRYLRKLLFAAILSTAALAGVWYSSDYARDLVASQYPEVDATLRRMNGYAGDLYHKVSSWTARPEKPQSSLPFLSSKDNEESQAPHSKLESEIPKFPLPVEHKTIDEPSPSLGLPSVDDVKEMTHEKVKSMGALVTPADIDNAISEATRGVQSANISLAHLESATRKHIDALRDALQTSGPLEDEGSQMRAKSKDRKWDQVSRFANAKDLAQERAGAAVDEAKKRLDTLRETLNQYKLDSDSALESPSLPAGITAYGDLQYDLAGSIHKVRKLQNELHMLMRYRDLITKTHGDIQKNLDEIRENIDLNSKGGTSLSVGELNSLIVVAHDRISKLQSLLADAEEKEKARLSSALEAQRRADEELIGEVVQRELERQRSLQEKARYDWEVEARKNTQRELRLALARHSDHLSHMLRLKENELEHQFTYRIREEIAKEKTAFEAALSGWTQRMRAIEDVVDGRAELDRIAKEAQGLWLACEALACSLSSAKPTGPETSPYADLEVTGPLDTLVGAVREAASTGSNPFALAVLDSLPPDVTENGVWMERGLKKRFEKVYKVCRRVALLDETGGSLWSYMLSWLQSVLMFDSFGRKYLDNIPWFRSNLPKPPLEGDSEVDNEGSTKPEMDTFSLLWSARAALRLTEDEQDMLKNADEGIELAVRLLGQLRGQARLVAADWLADARRYLEVRQAAQVLLAYAAARNMSSFQKRL</sequence>
<evidence type="ECO:0000256" key="7">
    <source>
        <dbReference type="RuleBase" id="RU363000"/>
    </source>
</evidence>
<comment type="subcellular location">
    <subcellularLocation>
        <location evidence="7">Mitochondrion inner membrane</location>
        <topology evidence="7">Single-pass membrane protein</topology>
    </subcellularLocation>
</comment>
<feature type="coiled-coil region" evidence="8">
    <location>
        <begin position="382"/>
        <end position="417"/>
    </location>
</feature>
<dbReference type="EMBL" id="CAXLJL010000489">
    <property type="protein sequence ID" value="CAL5138397.1"/>
    <property type="molecule type" value="Genomic_DNA"/>
</dbReference>
<dbReference type="GO" id="GO:0061617">
    <property type="term" value="C:MICOS complex"/>
    <property type="evidence" value="ECO:0007669"/>
    <property type="project" value="TreeGrafter"/>
</dbReference>
<feature type="region of interest" description="Disordered" evidence="9">
    <location>
        <begin position="119"/>
        <end position="153"/>
    </location>
</feature>
<evidence type="ECO:0000313" key="11">
    <source>
        <dbReference type="Proteomes" id="UP001497525"/>
    </source>
</evidence>
<dbReference type="InterPro" id="IPR019133">
    <property type="entry name" value="MIC60"/>
</dbReference>
<proteinExistence type="inferred from homology"/>
<dbReference type="PANTHER" id="PTHR15415">
    <property type="entry name" value="MITOFILIN"/>
    <property type="match status" value="1"/>
</dbReference>
<keyword evidence="6" id="KW-0472">Membrane</keyword>
<feature type="coiled-coil region" evidence="8">
    <location>
        <begin position="270"/>
        <end position="297"/>
    </location>
</feature>
<dbReference type="Pfam" id="PF09731">
    <property type="entry name" value="Mitofilin"/>
    <property type="match status" value="1"/>
</dbReference>
<dbReference type="Proteomes" id="UP001497525">
    <property type="component" value="Unassembled WGS sequence"/>
</dbReference>
<evidence type="ECO:0000256" key="5">
    <source>
        <dbReference type="ARBA" id="ARBA00023128"/>
    </source>
</evidence>
<dbReference type="AlphaFoldDB" id="A0AAV2TSP1"/>
<name>A0AAV2TSP1_CALDB</name>
<evidence type="ECO:0000256" key="6">
    <source>
        <dbReference type="ARBA" id="ARBA00023136"/>
    </source>
</evidence>
<comment type="similarity">
    <text evidence="1 7">Belongs to the MICOS complex subunit Mic60 family.</text>
</comment>
<accession>A0AAV2TSP1</accession>
<evidence type="ECO:0000256" key="8">
    <source>
        <dbReference type="SAM" id="Coils"/>
    </source>
</evidence>
<evidence type="ECO:0000313" key="10">
    <source>
        <dbReference type="EMBL" id="CAL5138397.1"/>
    </source>
</evidence>
<keyword evidence="4" id="KW-1133">Transmembrane helix</keyword>
<protein>
    <recommendedName>
        <fullName evidence="7">MICOS complex subunit MIC60</fullName>
    </recommendedName>
    <alternativeName>
        <fullName evidence="7">Mitofilin</fullName>
    </alternativeName>
</protein>
<evidence type="ECO:0000256" key="1">
    <source>
        <dbReference type="ARBA" id="ARBA00010877"/>
    </source>
</evidence>
<organism evidence="10 11">
    <name type="scientific">Calicophoron daubneyi</name>
    <name type="common">Rumen fluke</name>
    <name type="synonym">Paramphistomum daubneyi</name>
    <dbReference type="NCBI Taxonomy" id="300641"/>
    <lineage>
        <taxon>Eukaryota</taxon>
        <taxon>Metazoa</taxon>
        <taxon>Spiralia</taxon>
        <taxon>Lophotrochozoa</taxon>
        <taxon>Platyhelminthes</taxon>
        <taxon>Trematoda</taxon>
        <taxon>Digenea</taxon>
        <taxon>Plagiorchiida</taxon>
        <taxon>Pronocephalata</taxon>
        <taxon>Paramphistomoidea</taxon>
        <taxon>Paramphistomidae</taxon>
        <taxon>Calicophoron</taxon>
    </lineage>
</organism>
<evidence type="ECO:0000256" key="2">
    <source>
        <dbReference type="ARBA" id="ARBA00022692"/>
    </source>
</evidence>
<evidence type="ECO:0000256" key="4">
    <source>
        <dbReference type="ARBA" id="ARBA00022989"/>
    </source>
</evidence>
<keyword evidence="2 7" id="KW-0812">Transmembrane</keyword>
<evidence type="ECO:0000256" key="9">
    <source>
        <dbReference type="SAM" id="MobiDB-lite"/>
    </source>
</evidence>
<feature type="region of interest" description="Disordered" evidence="9">
    <location>
        <begin position="235"/>
        <end position="254"/>
    </location>
</feature>
<dbReference type="GO" id="GO:0042407">
    <property type="term" value="P:cristae formation"/>
    <property type="evidence" value="ECO:0007669"/>
    <property type="project" value="TreeGrafter"/>
</dbReference>
<keyword evidence="8" id="KW-0175">Coiled coil</keyword>